<accession>B9FV21</accession>
<keyword evidence="4 12" id="KW-0808">Transferase</keyword>
<evidence type="ECO:0000256" key="3">
    <source>
        <dbReference type="ARBA" id="ARBA00022676"/>
    </source>
</evidence>
<comment type="similarity">
    <text evidence="2 12">Belongs to the glycosyltransferase 43 family.</text>
</comment>
<evidence type="ECO:0000256" key="8">
    <source>
        <dbReference type="ARBA" id="ARBA00023034"/>
    </source>
</evidence>
<dbReference type="SUPFAM" id="SSF53448">
    <property type="entry name" value="Nucleotide-diphospho-sugar transferases"/>
    <property type="match status" value="1"/>
</dbReference>
<dbReference type="InterPro" id="IPR005027">
    <property type="entry name" value="Glyco_trans_43"/>
</dbReference>
<dbReference type="Gene3D" id="3.90.550.10">
    <property type="entry name" value="Spore Coat Polysaccharide Biosynthesis Protein SpsA, Chain A"/>
    <property type="match status" value="1"/>
</dbReference>
<comment type="subcellular location">
    <subcellularLocation>
        <location evidence="1 12">Golgi apparatus membrane</location>
        <topology evidence="1 12">Single-pass type II membrane protein</topology>
    </subcellularLocation>
</comment>
<evidence type="ECO:0000256" key="9">
    <source>
        <dbReference type="ARBA" id="ARBA00023136"/>
    </source>
</evidence>
<dbReference type="GO" id="GO:0015018">
    <property type="term" value="F:galactosylgalactosylxylosylprotein 3-beta-glucuronosyltransferase activity"/>
    <property type="evidence" value="ECO:0007669"/>
    <property type="project" value="InterPro"/>
</dbReference>
<evidence type="ECO:0000256" key="7">
    <source>
        <dbReference type="ARBA" id="ARBA00022989"/>
    </source>
</evidence>
<evidence type="ECO:0000256" key="14">
    <source>
        <dbReference type="SAM" id="SignalP"/>
    </source>
</evidence>
<keyword evidence="11 12" id="KW-0961">Cell wall biogenesis/degradation</keyword>
<feature type="chain" id="PRO_5002884360" description="Glycosyltransferases" evidence="14">
    <location>
        <begin position="46"/>
        <end position="289"/>
    </location>
</feature>
<proteinExistence type="inferred from homology"/>
<reference evidence="15" key="2">
    <citation type="submission" date="2008-12" db="EMBL/GenBank/DDBJ databases">
        <title>Improved gene annotation of the rice (Oryza sativa) genomes.</title>
        <authorList>
            <person name="Wang J."/>
            <person name="Li R."/>
            <person name="Fan W."/>
            <person name="Huang Q."/>
            <person name="Zhang J."/>
            <person name="Zhou Y."/>
            <person name="Hu Y."/>
            <person name="Zi S."/>
            <person name="Li J."/>
            <person name="Ni P."/>
            <person name="Zheng H."/>
            <person name="Zhang Y."/>
            <person name="Zhao M."/>
            <person name="Hao Q."/>
            <person name="McDermott J."/>
            <person name="Samudrala R."/>
            <person name="Kristiansen K."/>
            <person name="Wong G.K.-S."/>
        </authorList>
    </citation>
    <scope>NUCLEOTIDE SEQUENCE</scope>
</reference>
<name>B9FV21_ORYSJ</name>
<keyword evidence="14" id="KW-0732">Signal</keyword>
<reference evidence="15" key="1">
    <citation type="journal article" date="2005" name="PLoS Biol.">
        <title>The genomes of Oryza sativa: a history of duplications.</title>
        <authorList>
            <person name="Yu J."/>
            <person name="Wang J."/>
            <person name="Lin W."/>
            <person name="Li S."/>
            <person name="Li H."/>
            <person name="Zhou J."/>
            <person name="Ni P."/>
            <person name="Dong W."/>
            <person name="Hu S."/>
            <person name="Zeng C."/>
            <person name="Zhang J."/>
            <person name="Zhang Y."/>
            <person name="Li R."/>
            <person name="Xu Z."/>
            <person name="Li S."/>
            <person name="Li X."/>
            <person name="Zheng H."/>
            <person name="Cong L."/>
            <person name="Lin L."/>
            <person name="Yin J."/>
            <person name="Geng J."/>
            <person name="Li G."/>
            <person name="Shi J."/>
            <person name="Liu J."/>
            <person name="Lv H."/>
            <person name="Li J."/>
            <person name="Wang J."/>
            <person name="Deng Y."/>
            <person name="Ran L."/>
            <person name="Shi X."/>
            <person name="Wang X."/>
            <person name="Wu Q."/>
            <person name="Li C."/>
            <person name="Ren X."/>
            <person name="Wang J."/>
            <person name="Wang X."/>
            <person name="Li D."/>
            <person name="Liu D."/>
            <person name="Zhang X."/>
            <person name="Ji Z."/>
            <person name="Zhao W."/>
            <person name="Sun Y."/>
            <person name="Zhang Z."/>
            <person name="Bao J."/>
            <person name="Han Y."/>
            <person name="Dong L."/>
            <person name="Ji J."/>
            <person name="Chen P."/>
            <person name="Wu S."/>
            <person name="Liu J."/>
            <person name="Xiao Y."/>
            <person name="Bu D."/>
            <person name="Tan J."/>
            <person name="Yang L."/>
            <person name="Ye C."/>
            <person name="Zhang J."/>
            <person name="Xu J."/>
            <person name="Zhou Y."/>
            <person name="Yu Y."/>
            <person name="Zhang B."/>
            <person name="Zhuang S."/>
            <person name="Wei H."/>
            <person name="Liu B."/>
            <person name="Lei M."/>
            <person name="Yu H."/>
            <person name="Li Y."/>
            <person name="Xu H."/>
            <person name="Wei S."/>
            <person name="He X."/>
            <person name="Fang L."/>
            <person name="Zhang Z."/>
            <person name="Zhang Y."/>
            <person name="Huang X."/>
            <person name="Su Z."/>
            <person name="Tong W."/>
            <person name="Li J."/>
            <person name="Tong Z."/>
            <person name="Li S."/>
            <person name="Ye J."/>
            <person name="Wang L."/>
            <person name="Fang L."/>
            <person name="Lei T."/>
            <person name="Chen C."/>
            <person name="Chen H."/>
            <person name="Xu Z."/>
            <person name="Li H."/>
            <person name="Huang H."/>
            <person name="Zhang F."/>
            <person name="Xu H."/>
            <person name="Li N."/>
            <person name="Zhao C."/>
            <person name="Li S."/>
            <person name="Dong L."/>
            <person name="Huang Y."/>
            <person name="Li L."/>
            <person name="Xi Y."/>
            <person name="Qi Q."/>
            <person name="Li W."/>
            <person name="Zhang B."/>
            <person name="Hu W."/>
            <person name="Zhang Y."/>
            <person name="Tian X."/>
            <person name="Jiao Y."/>
            <person name="Liang X."/>
            <person name="Jin J."/>
            <person name="Gao L."/>
            <person name="Zheng W."/>
            <person name="Hao B."/>
            <person name="Liu S."/>
            <person name="Wang W."/>
            <person name="Yuan L."/>
            <person name="Cao M."/>
            <person name="McDermott J."/>
            <person name="Samudrala R."/>
            <person name="Wang J."/>
            <person name="Wong G.K."/>
            <person name="Yang H."/>
        </authorList>
    </citation>
    <scope>NUCLEOTIDE SEQUENCE [LARGE SCALE GENOMIC DNA]</scope>
</reference>
<organism evidence="15">
    <name type="scientific">Oryza sativa subsp. japonica</name>
    <name type="common">Rice</name>
    <dbReference type="NCBI Taxonomy" id="39947"/>
    <lineage>
        <taxon>Eukaryota</taxon>
        <taxon>Viridiplantae</taxon>
        <taxon>Streptophyta</taxon>
        <taxon>Embryophyta</taxon>
        <taxon>Tracheophyta</taxon>
        <taxon>Spermatophyta</taxon>
        <taxon>Magnoliopsida</taxon>
        <taxon>Liliopsida</taxon>
        <taxon>Poales</taxon>
        <taxon>Poaceae</taxon>
        <taxon>BOP clade</taxon>
        <taxon>Oryzoideae</taxon>
        <taxon>Oryzeae</taxon>
        <taxon>Oryzinae</taxon>
        <taxon>Oryza</taxon>
        <taxon>Oryza sativa</taxon>
    </lineage>
</organism>
<evidence type="ECO:0000256" key="11">
    <source>
        <dbReference type="ARBA" id="ARBA00023316"/>
    </source>
</evidence>
<evidence type="ECO:0000256" key="4">
    <source>
        <dbReference type="ARBA" id="ARBA00022679"/>
    </source>
</evidence>
<feature type="region of interest" description="Disordered" evidence="13">
    <location>
        <begin position="1"/>
        <end position="22"/>
    </location>
</feature>
<evidence type="ECO:0000256" key="2">
    <source>
        <dbReference type="ARBA" id="ARBA00007706"/>
    </source>
</evidence>
<dbReference type="GO" id="GO:0000139">
    <property type="term" value="C:Golgi membrane"/>
    <property type="evidence" value="ECO:0007669"/>
    <property type="project" value="UniProtKB-SubCell"/>
</dbReference>
<dbReference type="Proteomes" id="UP000007752">
    <property type="component" value="Chromosome 7"/>
</dbReference>
<evidence type="ECO:0000313" key="15">
    <source>
        <dbReference type="EMBL" id="EEE67878.1"/>
    </source>
</evidence>
<feature type="signal peptide" evidence="14">
    <location>
        <begin position="1"/>
        <end position="45"/>
    </location>
</feature>
<keyword evidence="9" id="KW-0472">Membrane</keyword>
<evidence type="ECO:0000256" key="12">
    <source>
        <dbReference type="RuleBase" id="RU363127"/>
    </source>
</evidence>
<sequence>MASAGGCKKKTGNSRSRSPRSPVVLRRAMLHSSLCFLVCLLAGLAAPSDWPAAAGAAVFLRTLRANNVIFSPSCNRPQKPQEAPAEKHAAPPTARLLRSTGVVHRHLLMKQGDDDFSMQISMRREQQRNVALRHIEDHRIAGVVLFGASPTSTTSASSTTSGHQINLDKFILKRTFGAWPVATVSAYERKVMVQGPLCINTSSSSVITRGWFDMDMDMAAGGERRAAADRPPPETLMEVGGFAFSSWMLWDPHRWDRFPLSDPDASQVSHCPVPGKRSLTLCSLQLCHW</sequence>
<keyword evidence="3" id="KW-0328">Glycosyltransferase</keyword>
<dbReference type="AlphaFoldDB" id="B9FV21"/>
<dbReference type="EMBL" id="CM000144">
    <property type="protein sequence ID" value="EEE67878.1"/>
    <property type="molecule type" value="Genomic_DNA"/>
</dbReference>
<dbReference type="Pfam" id="PF03360">
    <property type="entry name" value="Glyco_transf_43"/>
    <property type="match status" value="1"/>
</dbReference>
<keyword evidence="5" id="KW-0812">Transmembrane</keyword>
<dbReference type="InterPro" id="IPR029044">
    <property type="entry name" value="Nucleotide-diphossugar_trans"/>
</dbReference>
<gene>
    <name evidence="15" type="ORF">OsJ_25701</name>
</gene>
<keyword evidence="7" id="KW-1133">Transmembrane helix</keyword>
<dbReference type="EC" id="2.4.-.-" evidence="12"/>
<keyword evidence="6 12" id="KW-0735">Signal-anchor</keyword>
<keyword evidence="10" id="KW-0325">Glycoprotein</keyword>
<dbReference type="PANTHER" id="PTHR10896">
    <property type="entry name" value="GALACTOSYLGALACTOSYLXYLOSYLPROTEIN 3-BETA-GLUCURONOSYLTRANSFERASE BETA-1,3-GLUCURONYLTRANSFERASE"/>
    <property type="match status" value="1"/>
</dbReference>
<evidence type="ECO:0000256" key="13">
    <source>
        <dbReference type="SAM" id="MobiDB-lite"/>
    </source>
</evidence>
<evidence type="ECO:0000256" key="10">
    <source>
        <dbReference type="ARBA" id="ARBA00023180"/>
    </source>
</evidence>
<dbReference type="GO" id="GO:0071555">
    <property type="term" value="P:cell wall organization"/>
    <property type="evidence" value="ECO:0007669"/>
    <property type="project" value="UniProtKB-KW"/>
</dbReference>
<protein>
    <recommendedName>
        <fullName evidence="12">Glycosyltransferases</fullName>
        <ecNumber evidence="12">2.4.-.-</ecNumber>
    </recommendedName>
</protein>
<evidence type="ECO:0000256" key="6">
    <source>
        <dbReference type="ARBA" id="ARBA00022968"/>
    </source>
</evidence>
<dbReference type="PANTHER" id="PTHR10896:SF26">
    <property type="entry name" value="BETA-1,4-XYLOSYLTRANSFERASE IRX9-RELATED"/>
    <property type="match status" value="1"/>
</dbReference>
<evidence type="ECO:0000256" key="1">
    <source>
        <dbReference type="ARBA" id="ARBA00004323"/>
    </source>
</evidence>
<evidence type="ECO:0000256" key="5">
    <source>
        <dbReference type="ARBA" id="ARBA00022692"/>
    </source>
</evidence>
<comment type="function">
    <text evidence="12">Involved in the synthesis of glucuronoxylan hemicellulose in secondary cell walls.</text>
</comment>
<keyword evidence="8 12" id="KW-0333">Golgi apparatus</keyword>